<dbReference type="PROSITE" id="PS50885">
    <property type="entry name" value="HAMP"/>
    <property type="match status" value="1"/>
</dbReference>
<name>A0ABQ6FNY0_9CHLR</name>
<keyword evidence="6" id="KW-1185">Reference proteome</keyword>
<evidence type="ECO:0000256" key="2">
    <source>
        <dbReference type="SAM" id="MobiDB-lite"/>
    </source>
</evidence>
<feature type="compositionally biased region" description="Polar residues" evidence="2">
    <location>
        <begin position="323"/>
        <end position="339"/>
    </location>
</feature>
<feature type="transmembrane region" description="Helical" evidence="3">
    <location>
        <begin position="78"/>
        <end position="100"/>
    </location>
</feature>
<feature type="transmembrane region" description="Helical" evidence="3">
    <location>
        <begin position="165"/>
        <end position="186"/>
    </location>
</feature>
<evidence type="ECO:0000259" key="4">
    <source>
        <dbReference type="PROSITE" id="PS50885"/>
    </source>
</evidence>
<evidence type="ECO:0000256" key="3">
    <source>
        <dbReference type="SAM" id="Phobius"/>
    </source>
</evidence>
<sequence>MLSWWYQLVEPRDSITLAQNDPLHRTRVASILLLISLLTCIAFIPAGLSSTNYHVLPPVLGLLAVTLVAIFLNRQGKVQALGALIAVAVNATLIAVLLTYPQFVLPQNAMPIYDLFVLSVIIAVSFLPGQGVVFTTLFNCLFITIDMIFQPHTADLQNALTTTNYTILLRPLAIQIIVALVTYIWVRNANRAIEKANQAELIAQLERDMAQQKRELDTGIQQLLQTLVEAANGNLNIRAPYSQENVLWQVGSAVNMLVSRLQRTTMNEQELTRIKEELRRVIQNVRESKRNHNNFYLMPGGTDMDPLISELLGCNLSQPTYPLSSSPFQRRELNTNTSEPGPGSGM</sequence>
<organism evidence="5 6">
    <name type="scientific">Dictyobacter halimunensis</name>
    <dbReference type="NCBI Taxonomy" id="3026934"/>
    <lineage>
        <taxon>Bacteria</taxon>
        <taxon>Bacillati</taxon>
        <taxon>Chloroflexota</taxon>
        <taxon>Ktedonobacteria</taxon>
        <taxon>Ktedonobacterales</taxon>
        <taxon>Dictyobacteraceae</taxon>
        <taxon>Dictyobacter</taxon>
    </lineage>
</organism>
<dbReference type="EMBL" id="BSRI01000001">
    <property type="protein sequence ID" value="GLV54734.1"/>
    <property type="molecule type" value="Genomic_DNA"/>
</dbReference>
<evidence type="ECO:0000256" key="1">
    <source>
        <dbReference type="SAM" id="Coils"/>
    </source>
</evidence>
<protein>
    <recommendedName>
        <fullName evidence="4">HAMP domain-containing protein</fullName>
    </recommendedName>
</protein>
<keyword evidence="3" id="KW-0472">Membrane</keyword>
<feature type="transmembrane region" description="Helical" evidence="3">
    <location>
        <begin position="28"/>
        <end position="48"/>
    </location>
</feature>
<reference evidence="5 6" key="1">
    <citation type="submission" date="2023-02" db="EMBL/GenBank/DDBJ databases">
        <title>Dictyobacter halimunensis sp. nov., a new member of the class Ktedonobacteria from forest soil in a geothermal area.</title>
        <authorList>
            <person name="Rachmania M.K."/>
            <person name="Ningsih F."/>
            <person name="Sakai Y."/>
            <person name="Yabe S."/>
            <person name="Yokota A."/>
            <person name="Sjamsuridzal W."/>
        </authorList>
    </citation>
    <scope>NUCLEOTIDE SEQUENCE [LARGE SCALE GENOMIC DNA]</scope>
    <source>
        <strain evidence="5 6">S3.2.2.5</strain>
    </source>
</reference>
<comment type="caution">
    <text evidence="5">The sequence shown here is derived from an EMBL/GenBank/DDBJ whole genome shotgun (WGS) entry which is preliminary data.</text>
</comment>
<feature type="transmembrane region" description="Helical" evidence="3">
    <location>
        <begin position="55"/>
        <end position="72"/>
    </location>
</feature>
<keyword evidence="1" id="KW-0175">Coiled coil</keyword>
<feature type="transmembrane region" description="Helical" evidence="3">
    <location>
        <begin position="112"/>
        <end position="145"/>
    </location>
</feature>
<keyword evidence="3" id="KW-1133">Transmembrane helix</keyword>
<gene>
    <name evidence="5" type="ORF">KDH_15810</name>
</gene>
<dbReference type="InterPro" id="IPR003660">
    <property type="entry name" value="HAMP_dom"/>
</dbReference>
<keyword evidence="3" id="KW-0812">Transmembrane</keyword>
<proteinExistence type="predicted"/>
<evidence type="ECO:0000313" key="6">
    <source>
        <dbReference type="Proteomes" id="UP001344906"/>
    </source>
</evidence>
<dbReference type="Proteomes" id="UP001344906">
    <property type="component" value="Unassembled WGS sequence"/>
</dbReference>
<feature type="coiled-coil region" evidence="1">
    <location>
        <begin position="195"/>
        <end position="222"/>
    </location>
</feature>
<dbReference type="RefSeq" id="WP_338248508.1">
    <property type="nucleotide sequence ID" value="NZ_BSRI01000001.1"/>
</dbReference>
<feature type="region of interest" description="Disordered" evidence="2">
    <location>
        <begin position="323"/>
        <end position="346"/>
    </location>
</feature>
<feature type="domain" description="HAMP" evidence="4">
    <location>
        <begin position="214"/>
        <end position="266"/>
    </location>
</feature>
<accession>A0ABQ6FNY0</accession>
<evidence type="ECO:0000313" key="5">
    <source>
        <dbReference type="EMBL" id="GLV54734.1"/>
    </source>
</evidence>